<dbReference type="KEGG" id="halg:HUG10_21215"/>
<organism evidence="1 2">
    <name type="scientific">Halorarum halophilum</name>
    <dbReference type="NCBI Taxonomy" id="2743090"/>
    <lineage>
        <taxon>Archaea</taxon>
        <taxon>Methanobacteriati</taxon>
        <taxon>Methanobacteriota</taxon>
        <taxon>Stenosarchaea group</taxon>
        <taxon>Halobacteria</taxon>
        <taxon>Halobacteriales</taxon>
        <taxon>Haloferacaceae</taxon>
        <taxon>Halorarum</taxon>
    </lineage>
</organism>
<accession>A0A7D5H055</accession>
<dbReference type="RefSeq" id="WP_179171683.1">
    <property type="nucleotide sequence ID" value="NZ_CP058532.1"/>
</dbReference>
<name>A0A7D5H055_9EURY</name>
<gene>
    <name evidence="1" type="ORF">HUG10_21215</name>
</gene>
<proteinExistence type="predicted"/>
<keyword evidence="1" id="KW-0614">Plasmid</keyword>
<dbReference type="GeneID" id="56031410"/>
<sequence length="79" mass="9303">MGQKIPTRAELAKKRRSLVNEFPFSVPVEKERRIEMSVPERQQEKLEQIAADLELEIVNMRPDGKSMQGYRDRFTLEVQ</sequence>
<dbReference type="EMBL" id="CP058532">
    <property type="protein sequence ID" value="QLG30109.1"/>
    <property type="molecule type" value="Genomic_DNA"/>
</dbReference>
<evidence type="ECO:0000313" key="2">
    <source>
        <dbReference type="Proteomes" id="UP000509750"/>
    </source>
</evidence>
<protein>
    <submittedName>
        <fullName evidence="1">Uncharacterized protein</fullName>
    </submittedName>
</protein>
<dbReference type="Proteomes" id="UP000509750">
    <property type="component" value="Plasmid unnamed3"/>
</dbReference>
<evidence type="ECO:0000313" key="1">
    <source>
        <dbReference type="EMBL" id="QLG30109.1"/>
    </source>
</evidence>
<reference evidence="1 2" key="1">
    <citation type="submission" date="2020-07" db="EMBL/GenBank/DDBJ databases">
        <title>Gai3-2, isolated from salt lake.</title>
        <authorList>
            <person name="Cui H."/>
            <person name="Shi X."/>
        </authorList>
    </citation>
    <scope>NUCLEOTIDE SEQUENCE [LARGE SCALE GENOMIC DNA]</scope>
    <source>
        <strain evidence="1 2">Gai3-2</strain>
        <plasmid evidence="1 2">unnamed3</plasmid>
    </source>
</reference>
<geneLocation type="plasmid" evidence="1 2">
    <name>unnamed3</name>
</geneLocation>
<keyword evidence="2" id="KW-1185">Reference proteome</keyword>
<dbReference type="AlphaFoldDB" id="A0A7D5H055"/>